<feature type="binding site" evidence="8">
    <location>
        <position position="127"/>
    </location>
    <ligand>
        <name>Fe cation</name>
        <dbReference type="ChEBI" id="CHEBI:24875"/>
        <label>1</label>
    </ligand>
</feature>
<keyword evidence="12" id="KW-1185">Reference proteome</keyword>
<dbReference type="PANTHER" id="PTHR11431:SF127">
    <property type="entry name" value="BACTERIAL NON-HEME FERRITIN"/>
    <property type="match status" value="1"/>
</dbReference>
<keyword evidence="3 9" id="KW-0409">Iron storage</keyword>
<accession>K0B3Q1</accession>
<evidence type="ECO:0000313" key="12">
    <source>
        <dbReference type="Proteomes" id="UP000006094"/>
    </source>
</evidence>
<evidence type="ECO:0000256" key="2">
    <source>
        <dbReference type="ARBA" id="ARBA00006950"/>
    </source>
</evidence>
<evidence type="ECO:0000256" key="1">
    <source>
        <dbReference type="ARBA" id="ARBA00002485"/>
    </source>
</evidence>
<dbReference type="EMBL" id="CP003326">
    <property type="protein sequence ID" value="AFS79226.1"/>
    <property type="molecule type" value="Genomic_DNA"/>
</dbReference>
<evidence type="ECO:0000256" key="6">
    <source>
        <dbReference type="ARBA" id="ARBA00023004"/>
    </source>
</evidence>
<comment type="similarity">
    <text evidence="2 9">Belongs to the ferritin family. Prokaryotic subfamily.</text>
</comment>
<feature type="binding site" evidence="8">
    <location>
        <position position="94"/>
    </location>
    <ligand>
        <name>Fe cation</name>
        <dbReference type="ChEBI" id="CHEBI:24875"/>
        <label>1</label>
    </ligand>
</feature>
<evidence type="ECO:0000259" key="10">
    <source>
        <dbReference type="PROSITE" id="PS50905"/>
    </source>
</evidence>
<comment type="catalytic activity">
    <reaction evidence="7 9">
        <text>4 Fe(2+) + O2 + 6 H2O = 4 iron(III) oxide-hydroxide + 12 H(+)</text>
        <dbReference type="Rhea" id="RHEA:11972"/>
        <dbReference type="ChEBI" id="CHEBI:15377"/>
        <dbReference type="ChEBI" id="CHEBI:15378"/>
        <dbReference type="ChEBI" id="CHEBI:15379"/>
        <dbReference type="ChEBI" id="CHEBI:29033"/>
        <dbReference type="ChEBI" id="CHEBI:78619"/>
        <dbReference type="EC" id="1.16.3.2"/>
    </reaction>
</comment>
<evidence type="ECO:0000256" key="9">
    <source>
        <dbReference type="RuleBase" id="RU361145"/>
    </source>
</evidence>
<dbReference type="Gene3D" id="1.20.1260.10">
    <property type="match status" value="1"/>
</dbReference>
<feature type="binding site" evidence="8">
    <location>
        <position position="50"/>
    </location>
    <ligand>
        <name>Fe cation</name>
        <dbReference type="ChEBI" id="CHEBI:24875"/>
        <label>1</label>
    </ligand>
</feature>
<dbReference type="OrthoDB" id="9801481at2"/>
<dbReference type="GO" id="GO:0006879">
    <property type="term" value="P:intracellular iron ion homeostasis"/>
    <property type="evidence" value="ECO:0007669"/>
    <property type="project" value="UniProtKB-KW"/>
</dbReference>
<keyword evidence="9" id="KW-0963">Cytoplasm</keyword>
<evidence type="ECO:0000313" key="11">
    <source>
        <dbReference type="EMBL" id="AFS79226.1"/>
    </source>
</evidence>
<evidence type="ECO:0000256" key="5">
    <source>
        <dbReference type="ARBA" id="ARBA00023002"/>
    </source>
</evidence>
<evidence type="ECO:0000256" key="3">
    <source>
        <dbReference type="ARBA" id="ARBA00022434"/>
    </source>
</evidence>
<evidence type="ECO:0000256" key="8">
    <source>
        <dbReference type="PIRSR" id="PIRSR601519-1"/>
    </source>
</evidence>
<dbReference type="FunFam" id="1.20.1260.10:FF:000001">
    <property type="entry name" value="Non-heme ferritin"/>
    <property type="match status" value="1"/>
</dbReference>
<dbReference type="eggNOG" id="COG1528">
    <property type="taxonomic scope" value="Bacteria"/>
</dbReference>
<name>K0B3Q1_GOTA9</name>
<dbReference type="GO" id="GO:0008199">
    <property type="term" value="F:ferric iron binding"/>
    <property type="evidence" value="ECO:0007669"/>
    <property type="project" value="InterPro"/>
</dbReference>
<evidence type="ECO:0000256" key="7">
    <source>
        <dbReference type="ARBA" id="ARBA00048035"/>
    </source>
</evidence>
<dbReference type="PROSITE" id="PS50905">
    <property type="entry name" value="FERRITIN_LIKE"/>
    <property type="match status" value="1"/>
</dbReference>
<dbReference type="PATRIC" id="fig|1128398.3.peg.2301"/>
<dbReference type="InterPro" id="IPR009040">
    <property type="entry name" value="Ferritin-like_diiron"/>
</dbReference>
<dbReference type="PANTHER" id="PTHR11431">
    <property type="entry name" value="FERRITIN"/>
    <property type="match status" value="1"/>
</dbReference>
<comment type="subcellular location">
    <subcellularLocation>
        <location evidence="9">Cytoplasm</location>
    </subcellularLocation>
</comment>
<dbReference type="GO" id="GO:0006826">
    <property type="term" value="P:iron ion transport"/>
    <property type="evidence" value="ECO:0007669"/>
    <property type="project" value="InterPro"/>
</dbReference>
<dbReference type="KEGG" id="cad:Curi_c22230"/>
<dbReference type="InterPro" id="IPR001519">
    <property type="entry name" value="Ferritin"/>
</dbReference>
<proteinExistence type="inferred from homology"/>
<dbReference type="STRING" id="1128398.Curi_c22230"/>
<dbReference type="Pfam" id="PF00210">
    <property type="entry name" value="Ferritin"/>
    <property type="match status" value="1"/>
</dbReference>
<reference evidence="11 12" key="1">
    <citation type="journal article" date="2012" name="PLoS ONE">
        <title>The purine-utilizing bacterium Clostridium acidurici 9a: a genome-guided metabolic reconsideration.</title>
        <authorList>
            <person name="Hartwich K."/>
            <person name="Poehlein A."/>
            <person name="Daniel R."/>
        </authorList>
    </citation>
    <scope>NUCLEOTIDE SEQUENCE [LARGE SCALE GENOMIC DNA]</scope>
    <source>
        <strain evidence="12">ATCC 7906 / DSM 604 / BCRC 14475 / CIP 104303 / KCTC 5404 / NCIMB 10678 / 9a</strain>
    </source>
</reference>
<dbReference type="HOGENOM" id="CLU_065681_1_2_9"/>
<dbReference type="RefSeq" id="WP_014968362.1">
    <property type="nucleotide sequence ID" value="NC_018664.1"/>
</dbReference>
<sequence>MLSQKLLDALNDQFNYELLSAHYYIAMAAYCADQDLDGFANFFMVQAEEERFHAMKFYNYINEVDGRANLEGISTPKNDFESITDVFQNALSHENSVTKRIYNLMDIAQDEREHATISFLRWFVDEQIEEEASMKTIIKKLERLGNDNHGLFVLDQELGQRVFTPPTN</sequence>
<dbReference type="EC" id="1.16.3.2" evidence="9"/>
<dbReference type="GO" id="GO:0042802">
    <property type="term" value="F:identical protein binding"/>
    <property type="evidence" value="ECO:0007669"/>
    <property type="project" value="UniProtKB-ARBA"/>
</dbReference>
<dbReference type="GO" id="GO:0005829">
    <property type="term" value="C:cytosol"/>
    <property type="evidence" value="ECO:0007669"/>
    <property type="project" value="TreeGrafter"/>
</dbReference>
<keyword evidence="6 8" id="KW-0408">Iron</keyword>
<dbReference type="InterPro" id="IPR012347">
    <property type="entry name" value="Ferritin-like"/>
</dbReference>
<comment type="function">
    <text evidence="1 9">Iron-storage protein.</text>
</comment>
<dbReference type="GO" id="GO:0004322">
    <property type="term" value="F:ferroxidase activity"/>
    <property type="evidence" value="ECO:0007669"/>
    <property type="project" value="TreeGrafter"/>
</dbReference>
<keyword evidence="4 8" id="KW-0479">Metal-binding</keyword>
<dbReference type="InterPro" id="IPR008331">
    <property type="entry name" value="Ferritin_DPS_dom"/>
</dbReference>
<feature type="binding site" evidence="8">
    <location>
        <position position="53"/>
    </location>
    <ligand>
        <name>Fe cation</name>
        <dbReference type="ChEBI" id="CHEBI:24875"/>
        <label>1</label>
    </ligand>
</feature>
<evidence type="ECO:0000256" key="4">
    <source>
        <dbReference type="ARBA" id="ARBA00022723"/>
    </source>
</evidence>
<dbReference type="SUPFAM" id="SSF47240">
    <property type="entry name" value="Ferritin-like"/>
    <property type="match status" value="1"/>
</dbReference>
<gene>
    <name evidence="11" type="primary">ftnA</name>
    <name evidence="11" type="ordered locus">Curi_c22230</name>
</gene>
<feature type="domain" description="Ferritin-like diiron" evidence="10">
    <location>
        <begin position="1"/>
        <end position="145"/>
    </location>
</feature>
<dbReference type="CDD" id="cd01055">
    <property type="entry name" value="Nonheme_Ferritin"/>
    <property type="match status" value="1"/>
</dbReference>
<dbReference type="GO" id="GO:0008198">
    <property type="term" value="F:ferrous iron binding"/>
    <property type="evidence" value="ECO:0007669"/>
    <property type="project" value="TreeGrafter"/>
</dbReference>
<dbReference type="InterPro" id="IPR009078">
    <property type="entry name" value="Ferritin-like_SF"/>
</dbReference>
<protein>
    <recommendedName>
        <fullName evidence="9">Ferritin</fullName>
        <ecNumber evidence="9">1.16.3.2</ecNumber>
    </recommendedName>
</protein>
<feature type="binding site" evidence="8">
    <location>
        <position position="17"/>
    </location>
    <ligand>
        <name>Fe cation</name>
        <dbReference type="ChEBI" id="CHEBI:24875"/>
        <label>1</label>
    </ligand>
</feature>
<dbReference type="Proteomes" id="UP000006094">
    <property type="component" value="Chromosome"/>
</dbReference>
<dbReference type="InterPro" id="IPR041719">
    <property type="entry name" value="Ferritin_prok"/>
</dbReference>
<organism evidence="11 12">
    <name type="scientific">Gottschalkia acidurici (strain ATCC 7906 / DSM 604 / BCRC 14475 / CIP 104303 / KCTC 5404 / NCIMB 10678 / 9a)</name>
    <name type="common">Clostridium acidurici</name>
    <dbReference type="NCBI Taxonomy" id="1128398"/>
    <lineage>
        <taxon>Bacteria</taxon>
        <taxon>Bacillati</taxon>
        <taxon>Bacillota</taxon>
        <taxon>Tissierellia</taxon>
        <taxon>Tissierellales</taxon>
        <taxon>Gottschalkiaceae</taxon>
        <taxon>Gottschalkia</taxon>
    </lineage>
</organism>
<keyword evidence="5 11" id="KW-0560">Oxidoreductase</keyword>
<dbReference type="AlphaFoldDB" id="K0B3Q1"/>